<comment type="caution">
    <text evidence="3">The sequence shown here is derived from an EMBL/GenBank/DDBJ whole genome shotgun (WGS) entry which is preliminary data.</text>
</comment>
<proteinExistence type="predicted"/>
<evidence type="ECO:0000313" key="4">
    <source>
        <dbReference type="Proteomes" id="UP000449092"/>
    </source>
</evidence>
<feature type="compositionally biased region" description="Basic and acidic residues" evidence="1">
    <location>
        <begin position="34"/>
        <end position="46"/>
    </location>
</feature>
<organism evidence="3 4">
    <name type="scientific">Candidatus Spechtbacteria bacterium SB0662_bin_43</name>
    <dbReference type="NCBI Taxonomy" id="2604897"/>
    <lineage>
        <taxon>Bacteria</taxon>
        <taxon>Candidatus Spechtiibacteriota</taxon>
    </lineage>
</organism>
<keyword evidence="2" id="KW-1133">Transmembrane helix</keyword>
<sequence length="145" mass="16615">MHYCRTRCDYWGVPWNARHGHNNPSTTIYTNDVPTKDTPNRKDETIKASPPINNVPTTNTNVLPAQPTIQRTIDNQKEIENDNQNLRTQNTRDITQQSNRETTNNLNREDRSKSNTSPILLFLVVGLLSILGALSLYNLRNKKTK</sequence>
<feature type="compositionally biased region" description="Low complexity" evidence="1">
    <location>
        <begin position="50"/>
        <end position="62"/>
    </location>
</feature>
<name>A0A845DM98_9BACT</name>
<feature type="region of interest" description="Disordered" evidence="1">
    <location>
        <begin position="80"/>
        <end position="113"/>
    </location>
</feature>
<feature type="compositionally biased region" description="Polar residues" evidence="1">
    <location>
        <begin position="82"/>
        <end position="106"/>
    </location>
</feature>
<feature type="region of interest" description="Disordered" evidence="1">
    <location>
        <begin position="26"/>
        <end position="62"/>
    </location>
</feature>
<gene>
    <name evidence="3" type="ORF">F4X82_03020</name>
</gene>
<evidence type="ECO:0000313" key="3">
    <source>
        <dbReference type="EMBL" id="MYE38463.1"/>
    </source>
</evidence>
<keyword evidence="2" id="KW-0472">Membrane</keyword>
<dbReference type="EMBL" id="VXOY01000026">
    <property type="protein sequence ID" value="MYE38463.1"/>
    <property type="molecule type" value="Genomic_DNA"/>
</dbReference>
<dbReference type="Proteomes" id="UP000449092">
    <property type="component" value="Unassembled WGS sequence"/>
</dbReference>
<evidence type="ECO:0000256" key="2">
    <source>
        <dbReference type="SAM" id="Phobius"/>
    </source>
</evidence>
<protein>
    <submittedName>
        <fullName evidence="3">Uncharacterized protein</fullName>
    </submittedName>
</protein>
<feature type="transmembrane region" description="Helical" evidence="2">
    <location>
        <begin position="119"/>
        <end position="139"/>
    </location>
</feature>
<dbReference type="AlphaFoldDB" id="A0A845DM98"/>
<evidence type="ECO:0000256" key="1">
    <source>
        <dbReference type="SAM" id="MobiDB-lite"/>
    </source>
</evidence>
<keyword evidence="2" id="KW-0812">Transmembrane</keyword>
<accession>A0A845DM98</accession>
<reference evidence="3 4" key="1">
    <citation type="submission" date="2019-09" db="EMBL/GenBank/DDBJ databases">
        <title>Characterisation of the sponge microbiome using genome-centric metagenomics.</title>
        <authorList>
            <person name="Engelberts J.P."/>
            <person name="Robbins S.J."/>
            <person name="De Goeij J.M."/>
            <person name="Aranda M."/>
            <person name="Bell S.C."/>
            <person name="Webster N.S."/>
        </authorList>
    </citation>
    <scope>NUCLEOTIDE SEQUENCE [LARGE SCALE GENOMIC DNA]</scope>
    <source>
        <strain evidence="3">SB0662_bin_43</strain>
    </source>
</reference>